<feature type="transmembrane region" description="Helical" evidence="2">
    <location>
        <begin position="20"/>
        <end position="40"/>
    </location>
</feature>
<keyword evidence="2" id="KW-0812">Transmembrane</keyword>
<feature type="domain" description="Chitin-binding type-3" evidence="3">
    <location>
        <begin position="394"/>
        <end position="442"/>
    </location>
</feature>
<dbReference type="InterPro" id="IPR017853">
    <property type="entry name" value="GH"/>
</dbReference>
<gene>
    <name evidence="4" type="ORF">GCM10025867_19350</name>
</gene>
<dbReference type="CDD" id="cd12215">
    <property type="entry name" value="ChiC_BD"/>
    <property type="match status" value="2"/>
</dbReference>
<keyword evidence="2" id="KW-0472">Membrane</keyword>
<dbReference type="RefSeq" id="WP_286346424.1">
    <property type="nucleotide sequence ID" value="NZ_AP027732.1"/>
</dbReference>
<dbReference type="PANTHER" id="PTHR42976">
    <property type="entry name" value="BIFUNCTIONAL CHITINASE/LYSOZYME-RELATED"/>
    <property type="match status" value="1"/>
</dbReference>
<feature type="domain" description="Chitin-binding type-3" evidence="3">
    <location>
        <begin position="462"/>
        <end position="510"/>
    </location>
</feature>
<proteinExistence type="predicted"/>
<organism evidence="4 5">
    <name type="scientific">Frondihabitans sucicola</name>
    <dbReference type="NCBI Taxonomy" id="1268041"/>
    <lineage>
        <taxon>Bacteria</taxon>
        <taxon>Bacillati</taxon>
        <taxon>Actinomycetota</taxon>
        <taxon>Actinomycetes</taxon>
        <taxon>Micrococcales</taxon>
        <taxon>Microbacteriaceae</taxon>
        <taxon>Frondihabitans</taxon>
    </lineage>
</organism>
<dbReference type="InterPro" id="IPR003610">
    <property type="entry name" value="CBM5/12"/>
</dbReference>
<dbReference type="EMBL" id="AP027732">
    <property type="protein sequence ID" value="BDZ49694.1"/>
    <property type="molecule type" value="Genomic_DNA"/>
</dbReference>
<accession>A0ABM8GMQ6</accession>
<keyword evidence="2" id="KW-1133">Transmembrane helix</keyword>
<protein>
    <submittedName>
        <fullName evidence="4">Exported chitinase</fullName>
    </submittedName>
</protein>
<dbReference type="InterPro" id="IPR036573">
    <property type="entry name" value="CBM_sf_5/12"/>
</dbReference>
<dbReference type="SUPFAM" id="SSF51055">
    <property type="entry name" value="Carbohydrate binding domain"/>
    <property type="match status" value="2"/>
</dbReference>
<evidence type="ECO:0000313" key="5">
    <source>
        <dbReference type="Proteomes" id="UP001321486"/>
    </source>
</evidence>
<dbReference type="Gene3D" id="2.10.10.20">
    <property type="entry name" value="Carbohydrate-binding module superfamily 5/12"/>
    <property type="match status" value="2"/>
</dbReference>
<evidence type="ECO:0000313" key="4">
    <source>
        <dbReference type="EMBL" id="BDZ49694.1"/>
    </source>
</evidence>
<evidence type="ECO:0000256" key="1">
    <source>
        <dbReference type="ARBA" id="ARBA00022801"/>
    </source>
</evidence>
<reference evidence="5" key="1">
    <citation type="journal article" date="2019" name="Int. J. Syst. Evol. Microbiol.">
        <title>The Global Catalogue of Microorganisms (GCM) 10K type strain sequencing project: providing services to taxonomists for standard genome sequencing and annotation.</title>
        <authorList>
            <consortium name="The Broad Institute Genomics Platform"/>
            <consortium name="The Broad Institute Genome Sequencing Center for Infectious Disease"/>
            <person name="Wu L."/>
            <person name="Ma J."/>
        </authorList>
    </citation>
    <scope>NUCLEOTIDE SEQUENCE [LARGE SCALE GENOMIC DNA]</scope>
    <source>
        <strain evidence="5">NBRC 108728</strain>
    </source>
</reference>
<dbReference type="Gene3D" id="3.20.20.80">
    <property type="entry name" value="Glycosidases"/>
    <property type="match status" value="1"/>
</dbReference>
<dbReference type="PANTHER" id="PTHR42976:SF1">
    <property type="entry name" value="GH18 DOMAIN-CONTAINING PROTEIN-RELATED"/>
    <property type="match status" value="1"/>
</dbReference>
<name>A0ABM8GMQ6_9MICO</name>
<keyword evidence="5" id="KW-1185">Reference proteome</keyword>
<dbReference type="Pfam" id="PF02839">
    <property type="entry name" value="CBM_5_12"/>
    <property type="match status" value="1"/>
</dbReference>
<dbReference type="InterPro" id="IPR052750">
    <property type="entry name" value="GH18_Chitinase"/>
</dbReference>
<dbReference type="SMART" id="SM00495">
    <property type="entry name" value="ChtBD3"/>
    <property type="match status" value="2"/>
</dbReference>
<evidence type="ECO:0000256" key="2">
    <source>
        <dbReference type="SAM" id="Phobius"/>
    </source>
</evidence>
<dbReference type="CDD" id="cd06543">
    <property type="entry name" value="GH18_PF-ChiA-like"/>
    <property type="match status" value="1"/>
</dbReference>
<dbReference type="Proteomes" id="UP001321486">
    <property type="component" value="Chromosome"/>
</dbReference>
<dbReference type="SUPFAM" id="SSF51445">
    <property type="entry name" value="(Trans)glycosidases"/>
    <property type="match status" value="1"/>
</dbReference>
<keyword evidence="1" id="KW-0378">Hydrolase</keyword>
<evidence type="ECO:0000259" key="3">
    <source>
        <dbReference type="SMART" id="SM00495"/>
    </source>
</evidence>
<sequence>MTVTRVDPTPVRRLSILRLFIAVVVTAGVVVGGLFGYQLYAAQAAGTTSSAWFGGYVDVTATPTYAFESPATNSGKQTVLSFVVASSADSCTPSWGAAYSLQQASDSLDLDRRIARLQQQGGDVTVSFGGQANTELAVACTSVSQLAAAYASVIDRYDLTTVDLDVEGTALQNVAANARRAEALALLQKERRAEGKPLAIWLTLPVTPDGLSVDGQKAVKETLAKKVDLAGVNAMTMDYGSSLAAGSNMAVAAEDALTATHRQLGILYGQTGTTLTSRTLWSKIGATPMIGQNDDADEVFTLKNATALNAFAVSKGVGRMSMWSLNRDVSCGSNYTTLTVVSDSCSGVDQHGQHFATLLGKHFKGTIDSLAGTVTTPEPVSSASLKDNPKTSPYPIWSADNSYLEGTKIVWHRNVYEAKWWTQGDVPDNPVLNSWQTPWQLVGPVLKGEKPVAQPTLPAGTYPNWDGTTAFTSGARVLFEGTPYQAKWWTQGDSPAAASSNPDSSPWVPLTLAQIAAVKASAAPSSPAP</sequence>